<keyword evidence="9" id="KW-1185">Reference proteome</keyword>
<dbReference type="CTD" id="389668"/>
<feature type="transmembrane region" description="Helical" evidence="7">
    <location>
        <begin position="289"/>
        <end position="309"/>
    </location>
</feature>
<evidence type="ECO:0000256" key="4">
    <source>
        <dbReference type="ARBA" id="ARBA00022692"/>
    </source>
</evidence>
<evidence type="ECO:0000256" key="6">
    <source>
        <dbReference type="ARBA" id="ARBA00023136"/>
    </source>
</evidence>
<dbReference type="InterPro" id="IPR050895">
    <property type="entry name" value="XK-related_scramblase"/>
</dbReference>
<dbReference type="RefSeq" id="XP_017261952.1">
    <property type="nucleotide sequence ID" value="XM_017406463.3"/>
</dbReference>
<keyword evidence="3" id="KW-1003">Cell membrane</keyword>
<dbReference type="OrthoDB" id="8190653at2759"/>
<dbReference type="GeneTree" id="ENSGT01140000282565"/>
<evidence type="ECO:0000256" key="7">
    <source>
        <dbReference type="RuleBase" id="RU910716"/>
    </source>
</evidence>
<dbReference type="OMA" id="RDCRMKY"/>
<protein>
    <recommendedName>
        <fullName evidence="7">XK-related protein</fullName>
    </recommendedName>
</protein>
<name>A0A3Q3F8D2_KRYMA</name>
<dbReference type="Proteomes" id="UP000264800">
    <property type="component" value="Unplaced"/>
</dbReference>
<dbReference type="GO" id="GO:0005886">
    <property type="term" value="C:plasma membrane"/>
    <property type="evidence" value="ECO:0007669"/>
    <property type="project" value="UniProtKB-SubCell"/>
</dbReference>
<dbReference type="PANTHER" id="PTHR16024:SF13">
    <property type="entry name" value="XK-RELATED PROTEIN 9"/>
    <property type="match status" value="1"/>
</dbReference>
<dbReference type="Pfam" id="PF09815">
    <property type="entry name" value="XK-related"/>
    <property type="match status" value="1"/>
</dbReference>
<evidence type="ECO:0000256" key="3">
    <source>
        <dbReference type="ARBA" id="ARBA00022475"/>
    </source>
</evidence>
<organism evidence="8 9">
    <name type="scientific">Kryptolebias marmoratus</name>
    <name type="common">Mangrove killifish</name>
    <name type="synonym">Rivulus marmoratus</name>
    <dbReference type="NCBI Taxonomy" id="37003"/>
    <lineage>
        <taxon>Eukaryota</taxon>
        <taxon>Metazoa</taxon>
        <taxon>Chordata</taxon>
        <taxon>Craniata</taxon>
        <taxon>Vertebrata</taxon>
        <taxon>Euteleostomi</taxon>
        <taxon>Actinopterygii</taxon>
        <taxon>Neopterygii</taxon>
        <taxon>Teleostei</taxon>
        <taxon>Neoteleostei</taxon>
        <taxon>Acanthomorphata</taxon>
        <taxon>Ovalentaria</taxon>
        <taxon>Atherinomorphae</taxon>
        <taxon>Cyprinodontiformes</taxon>
        <taxon>Rivulidae</taxon>
        <taxon>Kryptolebias</taxon>
    </lineage>
</organism>
<feature type="transmembrane region" description="Helical" evidence="7">
    <location>
        <begin position="12"/>
        <end position="39"/>
    </location>
</feature>
<reference evidence="8" key="1">
    <citation type="submission" date="2025-08" db="UniProtKB">
        <authorList>
            <consortium name="Ensembl"/>
        </authorList>
    </citation>
    <scope>IDENTIFICATION</scope>
</reference>
<feature type="transmembrane region" description="Helical" evidence="7">
    <location>
        <begin position="315"/>
        <end position="339"/>
    </location>
</feature>
<dbReference type="GeneID" id="108230369"/>
<dbReference type="InterPro" id="IPR018629">
    <property type="entry name" value="XK-rel"/>
</dbReference>
<evidence type="ECO:0000256" key="1">
    <source>
        <dbReference type="ARBA" id="ARBA00004651"/>
    </source>
</evidence>
<dbReference type="AlphaFoldDB" id="A0A3Q3F8D2"/>
<sequence>MEQSDTRFSKLRWLLAVGGLVLYVVDTGTDVALVVGYFLDKQYTWSGLTVMFILTGMLVTQIFSYAWFRDDMKNGEQITAGMSKSKSAALHVFGMGIFTRYYHLLKEGSRVVWTTEDSSEKHHRLFCMASDLSMLKLFETFLESAPQILLQLYIQGSKEWPLFKIISVAFSFCNMAWSLVDYRCCLRKSLPHITDMPSGLPTAVYLLYKLGTITSLILSYSLLLTLSIYSTIAFTLFWLLATTWAHWLQTDFCSARVLELLYRAVVGVVLIFSFFNVKGKNTKEAMIIYYVFYGVISVTAPLSLALLKPELQKTVYFWTVCGLIYGGLLVGLLCLVLYYRFLHPRAPEADEVDGLKTETVTPERLKTFMQP</sequence>
<comment type="subcellular location">
    <subcellularLocation>
        <location evidence="1">Cell membrane</location>
        <topology evidence="1">Multi-pass membrane protein</topology>
    </subcellularLocation>
    <subcellularLocation>
        <location evidence="7">Membrane</location>
        <topology evidence="7">Multi-pass membrane protein</topology>
    </subcellularLocation>
</comment>
<evidence type="ECO:0000313" key="8">
    <source>
        <dbReference type="Ensembl" id="ENSKMAP00000009717.1"/>
    </source>
</evidence>
<dbReference type="KEGG" id="kmr:108230369"/>
<feature type="transmembrane region" description="Helical" evidence="7">
    <location>
        <begin position="45"/>
        <end position="68"/>
    </location>
</feature>
<evidence type="ECO:0000313" key="9">
    <source>
        <dbReference type="Proteomes" id="UP000264800"/>
    </source>
</evidence>
<keyword evidence="4 7" id="KW-0812">Transmembrane</keyword>
<accession>A0A3Q3F8D2</accession>
<feature type="transmembrane region" description="Helical" evidence="7">
    <location>
        <begin position="260"/>
        <end position="277"/>
    </location>
</feature>
<reference evidence="8" key="2">
    <citation type="submission" date="2025-09" db="UniProtKB">
        <authorList>
            <consortium name="Ensembl"/>
        </authorList>
    </citation>
    <scope>IDENTIFICATION</scope>
</reference>
<comment type="similarity">
    <text evidence="2 7">Belongs to the XK family.</text>
</comment>
<evidence type="ECO:0000256" key="2">
    <source>
        <dbReference type="ARBA" id="ARBA00008789"/>
    </source>
</evidence>
<dbReference type="PANTHER" id="PTHR16024">
    <property type="entry name" value="XK-RELATED PROTEIN"/>
    <property type="match status" value="1"/>
</dbReference>
<keyword evidence="6 7" id="KW-0472">Membrane</keyword>
<dbReference type="Ensembl" id="ENSKMAT00000009866.1">
    <property type="protein sequence ID" value="ENSKMAP00000009717.1"/>
    <property type="gene ID" value="ENSKMAG00000007298.1"/>
</dbReference>
<keyword evidence="5 7" id="KW-1133">Transmembrane helix</keyword>
<proteinExistence type="inferred from homology"/>
<evidence type="ECO:0000256" key="5">
    <source>
        <dbReference type="ARBA" id="ARBA00022989"/>
    </source>
</evidence>
<feature type="transmembrane region" description="Helical" evidence="7">
    <location>
        <begin position="217"/>
        <end position="240"/>
    </location>
</feature>